<dbReference type="AlphaFoldDB" id="A0A6G1D610"/>
<feature type="region of interest" description="Disordered" evidence="1">
    <location>
        <begin position="1"/>
        <end position="21"/>
    </location>
</feature>
<reference evidence="2 3" key="1">
    <citation type="submission" date="2019-11" db="EMBL/GenBank/DDBJ databases">
        <title>Whole genome sequence of Oryza granulata.</title>
        <authorList>
            <person name="Li W."/>
        </authorList>
    </citation>
    <scope>NUCLEOTIDE SEQUENCE [LARGE SCALE GENOMIC DNA]</scope>
    <source>
        <strain evidence="3">cv. Menghai</strain>
        <tissue evidence="2">Leaf</tissue>
    </source>
</reference>
<feature type="compositionally biased region" description="Low complexity" evidence="1">
    <location>
        <begin position="84"/>
        <end position="96"/>
    </location>
</feature>
<comment type="caution">
    <text evidence="2">The sequence shown here is derived from an EMBL/GenBank/DDBJ whole genome shotgun (WGS) entry which is preliminary data.</text>
</comment>
<evidence type="ECO:0000313" key="3">
    <source>
        <dbReference type="Proteomes" id="UP000479710"/>
    </source>
</evidence>
<feature type="region of interest" description="Disordered" evidence="1">
    <location>
        <begin position="58"/>
        <end position="116"/>
    </location>
</feature>
<evidence type="ECO:0000313" key="2">
    <source>
        <dbReference type="EMBL" id="KAF0907779.1"/>
    </source>
</evidence>
<proteinExistence type="predicted"/>
<organism evidence="2 3">
    <name type="scientific">Oryza meyeriana var. granulata</name>
    <dbReference type="NCBI Taxonomy" id="110450"/>
    <lineage>
        <taxon>Eukaryota</taxon>
        <taxon>Viridiplantae</taxon>
        <taxon>Streptophyta</taxon>
        <taxon>Embryophyta</taxon>
        <taxon>Tracheophyta</taxon>
        <taxon>Spermatophyta</taxon>
        <taxon>Magnoliopsida</taxon>
        <taxon>Liliopsida</taxon>
        <taxon>Poales</taxon>
        <taxon>Poaceae</taxon>
        <taxon>BOP clade</taxon>
        <taxon>Oryzoideae</taxon>
        <taxon>Oryzeae</taxon>
        <taxon>Oryzinae</taxon>
        <taxon>Oryza</taxon>
        <taxon>Oryza meyeriana</taxon>
    </lineage>
</organism>
<evidence type="ECO:0000256" key="1">
    <source>
        <dbReference type="SAM" id="MobiDB-lite"/>
    </source>
</evidence>
<name>A0A6G1D610_9ORYZ</name>
<protein>
    <submittedName>
        <fullName evidence="2">Uncharacterized protein</fullName>
    </submittedName>
</protein>
<dbReference type="Proteomes" id="UP000479710">
    <property type="component" value="Unassembled WGS sequence"/>
</dbReference>
<keyword evidence="3" id="KW-1185">Reference proteome</keyword>
<accession>A0A6G1D610</accession>
<sequence>MSRGPMYPDVPSSPTAGTAMSVWYPGPSSFSITTFTTVYPGVWPRPRRSCSRVSQSYTMGIPSVDGADDEVSLVNPPPLPPCTAEAAPALESESPSSPGPPKTPRVQGPPDLPTHA</sequence>
<gene>
    <name evidence="2" type="ORF">E2562_020859</name>
</gene>
<dbReference type="EMBL" id="SPHZ02000007">
    <property type="protein sequence ID" value="KAF0907779.1"/>
    <property type="molecule type" value="Genomic_DNA"/>
</dbReference>